<comment type="subcellular location">
    <subcellularLocation>
        <location evidence="1">Cell membrane</location>
        <topology evidence="1">Multi-pass membrane protein</topology>
    </subcellularLocation>
</comment>
<evidence type="ECO:0000313" key="10">
    <source>
        <dbReference type="Proteomes" id="UP000322362"/>
    </source>
</evidence>
<feature type="transmembrane region" description="Helical" evidence="6">
    <location>
        <begin position="764"/>
        <end position="784"/>
    </location>
</feature>
<dbReference type="InterPro" id="IPR050250">
    <property type="entry name" value="Macrolide_Exporter_MacB"/>
</dbReference>
<dbReference type="Proteomes" id="UP000322362">
    <property type="component" value="Unassembled WGS sequence"/>
</dbReference>
<proteinExistence type="predicted"/>
<dbReference type="Pfam" id="PF12704">
    <property type="entry name" value="MacB_PCD"/>
    <property type="match status" value="2"/>
</dbReference>
<feature type="transmembrane region" description="Helical" evidence="6">
    <location>
        <begin position="384"/>
        <end position="406"/>
    </location>
</feature>
<dbReference type="InterPro" id="IPR025857">
    <property type="entry name" value="MacB_PCD"/>
</dbReference>
<dbReference type="AlphaFoldDB" id="A0A5D4H963"/>
<reference evidence="9 10" key="1">
    <citation type="submission" date="2019-08" db="EMBL/GenBank/DDBJ databases">
        <title>Phlebobacter frassis gen. nov. sp. nov., a new member of family Sphingobacteriaceae isolated from sand fly rearing media.</title>
        <authorList>
            <person name="Kakumanu M.L."/>
            <person name="Marayati B.F."/>
            <person name="Wada-Katsumata A."/>
            <person name="Wasserberg G."/>
            <person name="Schal C."/>
            <person name="Apperson C.S."/>
            <person name="Ponnusamy L."/>
        </authorList>
    </citation>
    <scope>NUCLEOTIDE SEQUENCE [LARGE SCALE GENOMIC DNA]</scope>
    <source>
        <strain evidence="9 10">SSI9</strain>
    </source>
</reference>
<evidence type="ECO:0000259" key="7">
    <source>
        <dbReference type="Pfam" id="PF02687"/>
    </source>
</evidence>
<evidence type="ECO:0000256" key="2">
    <source>
        <dbReference type="ARBA" id="ARBA00022475"/>
    </source>
</evidence>
<keyword evidence="4 6" id="KW-1133">Transmembrane helix</keyword>
<sequence>MIKNHIKIAWRNIRKSKVLSGIHIFGLSFAIATATLLYLTAMFELSYDNFYPERERIGLAYTTSEPEEGITHSATMPAPFATSLKSELPSIELISRYYNTSVILRHGDKQFASSNKYVDADFLSIFSFPLLHGHQKALENLNGIVIDGTMANNLFGTTDVVGKQVEISRGEGWVPRTITAVIAPLPSNSSLTFTSLQRFEQKADYQSRIDDWGHEDHSVFVKMTGKINDAAFTQQTKSFIDRYYKDNSNMLKRDGAKVDKNGAYISLHLLPLDQYHRNDLGLGQAKSTLFPWILLIIAALILFIACSNFINLSLANSITRTKVIGTRKTLGGSTIQLIGQLWTESLMLCVIALVVGLGLAAVLLPEYNAAMNAQLSLLQLFSPINLLFFILMFVLLTLFAGGYPAWRLARINIIHSLKGTATVKGGGLRNSLTVVQFAIAIVLITATIVISTQLHYISERPLGFNKSEVISIPIGDGVDPESALQKMRVKLASQPWVQGVSASDINLGLGRDGNNSNSRFGFDYDGRQISTNFMRVDYDYLKTLHIKLIAGRDFDRSFSSDTAAVLINKQMAAQLGGPEKVLGKTLSMDGAPQIIGIIDDFNFKDLRNKVGPLTLSINPRIFNVEYIFVHVKTSNLRETLAQVENIWREINPKADIAASYLDENTQNMYKDEKRFAQIIIGGALVAIAISCLGLFALALLTINQRVKEIGIRKVLGSSVSSIVLLLSKDFVKLVILAFVVAAPLSWWMMKRWLQNFAYHIDLQWWMLVLAGVATVITALLTVSFKAAQAARANPVDSLRDE</sequence>
<accession>A0A5D4H963</accession>
<dbReference type="GO" id="GO:0005886">
    <property type="term" value="C:plasma membrane"/>
    <property type="evidence" value="ECO:0007669"/>
    <property type="project" value="UniProtKB-SubCell"/>
</dbReference>
<evidence type="ECO:0000256" key="4">
    <source>
        <dbReference type="ARBA" id="ARBA00022989"/>
    </source>
</evidence>
<feature type="transmembrane region" description="Helical" evidence="6">
    <location>
        <begin position="722"/>
        <end position="744"/>
    </location>
</feature>
<feature type="transmembrane region" description="Helical" evidence="6">
    <location>
        <begin position="427"/>
        <end position="450"/>
    </location>
</feature>
<dbReference type="PANTHER" id="PTHR30572">
    <property type="entry name" value="MEMBRANE COMPONENT OF TRANSPORTER-RELATED"/>
    <property type="match status" value="1"/>
</dbReference>
<evidence type="ECO:0000256" key="1">
    <source>
        <dbReference type="ARBA" id="ARBA00004651"/>
    </source>
</evidence>
<feature type="transmembrane region" description="Helical" evidence="6">
    <location>
        <begin position="21"/>
        <end position="43"/>
    </location>
</feature>
<name>A0A5D4H963_9SPHI</name>
<feature type="domain" description="MacB-like periplasmic core" evidence="8">
    <location>
        <begin position="20"/>
        <end position="236"/>
    </location>
</feature>
<dbReference type="GO" id="GO:0022857">
    <property type="term" value="F:transmembrane transporter activity"/>
    <property type="evidence" value="ECO:0007669"/>
    <property type="project" value="TreeGrafter"/>
</dbReference>
<evidence type="ECO:0000256" key="5">
    <source>
        <dbReference type="ARBA" id="ARBA00023136"/>
    </source>
</evidence>
<keyword evidence="3 6" id="KW-0812">Transmembrane</keyword>
<gene>
    <name evidence="9" type="ORF">FXV77_11070</name>
</gene>
<feature type="transmembrane region" description="Helical" evidence="6">
    <location>
        <begin position="675"/>
        <end position="702"/>
    </location>
</feature>
<dbReference type="InterPro" id="IPR003838">
    <property type="entry name" value="ABC3_permease_C"/>
</dbReference>
<keyword evidence="10" id="KW-1185">Reference proteome</keyword>
<evidence type="ECO:0000313" key="9">
    <source>
        <dbReference type="EMBL" id="TYR35975.1"/>
    </source>
</evidence>
<feature type="domain" description="ABC3 transporter permease C-terminal" evidence="7">
    <location>
        <begin position="296"/>
        <end position="413"/>
    </location>
</feature>
<feature type="domain" description="MacB-like periplasmic core" evidence="8">
    <location>
        <begin position="432"/>
        <end position="612"/>
    </location>
</feature>
<organism evidence="9 10">
    <name type="scientific">Sphingobacterium phlebotomi</name>
    <dbReference type="NCBI Taxonomy" id="2605433"/>
    <lineage>
        <taxon>Bacteria</taxon>
        <taxon>Pseudomonadati</taxon>
        <taxon>Bacteroidota</taxon>
        <taxon>Sphingobacteriia</taxon>
        <taxon>Sphingobacteriales</taxon>
        <taxon>Sphingobacteriaceae</taxon>
        <taxon>Sphingobacterium</taxon>
    </lineage>
</organism>
<comment type="caution">
    <text evidence="9">The sequence shown here is derived from an EMBL/GenBank/DDBJ whole genome shotgun (WGS) entry which is preliminary data.</text>
</comment>
<feature type="transmembrane region" description="Helical" evidence="6">
    <location>
        <begin position="345"/>
        <end position="364"/>
    </location>
</feature>
<protein>
    <submittedName>
        <fullName evidence="9">FtsX-like permease family protein</fullName>
    </submittedName>
</protein>
<dbReference type="EMBL" id="VTAV01000006">
    <property type="protein sequence ID" value="TYR35975.1"/>
    <property type="molecule type" value="Genomic_DNA"/>
</dbReference>
<dbReference type="PANTHER" id="PTHR30572:SF18">
    <property type="entry name" value="ABC-TYPE MACROLIDE FAMILY EXPORT SYSTEM PERMEASE COMPONENT 2"/>
    <property type="match status" value="1"/>
</dbReference>
<evidence type="ECO:0000259" key="8">
    <source>
        <dbReference type="Pfam" id="PF12704"/>
    </source>
</evidence>
<keyword evidence="5 6" id="KW-0472">Membrane</keyword>
<feature type="transmembrane region" description="Helical" evidence="6">
    <location>
        <begin position="289"/>
        <end position="310"/>
    </location>
</feature>
<evidence type="ECO:0000256" key="6">
    <source>
        <dbReference type="SAM" id="Phobius"/>
    </source>
</evidence>
<keyword evidence="2" id="KW-1003">Cell membrane</keyword>
<feature type="domain" description="ABC3 transporter permease C-terminal" evidence="7">
    <location>
        <begin position="683"/>
        <end position="794"/>
    </location>
</feature>
<evidence type="ECO:0000256" key="3">
    <source>
        <dbReference type="ARBA" id="ARBA00022692"/>
    </source>
</evidence>
<dbReference type="RefSeq" id="WP_148919291.1">
    <property type="nucleotide sequence ID" value="NZ_VTAV01000006.1"/>
</dbReference>
<dbReference type="Pfam" id="PF02687">
    <property type="entry name" value="FtsX"/>
    <property type="match status" value="2"/>
</dbReference>